<evidence type="ECO:0000313" key="4">
    <source>
        <dbReference type="EMBL" id="CAD8151401.1"/>
    </source>
</evidence>
<dbReference type="GO" id="GO:0003924">
    <property type="term" value="F:GTPase activity"/>
    <property type="evidence" value="ECO:0007669"/>
    <property type="project" value="InterPro"/>
</dbReference>
<dbReference type="FunFam" id="3.40.50.300:FF:001072">
    <property type="entry name" value="Rab family GTPase"/>
    <property type="match status" value="1"/>
</dbReference>
<dbReference type="AlphaFoldDB" id="A0A8S1TB93"/>
<dbReference type="InterPro" id="IPR005225">
    <property type="entry name" value="Small_GTP-bd"/>
</dbReference>
<dbReference type="EMBL" id="CAJJDP010000025">
    <property type="protein sequence ID" value="CAD8151401.1"/>
    <property type="molecule type" value="Genomic_DNA"/>
</dbReference>
<dbReference type="InterPro" id="IPR001806">
    <property type="entry name" value="Small_GTPase"/>
</dbReference>
<dbReference type="SMART" id="SM00173">
    <property type="entry name" value="RAS"/>
    <property type="match status" value="1"/>
</dbReference>
<keyword evidence="5" id="KW-1185">Reference proteome</keyword>
<proteinExistence type="inferred from homology"/>
<dbReference type="SMART" id="SM00174">
    <property type="entry name" value="RHO"/>
    <property type="match status" value="1"/>
</dbReference>
<comment type="caution">
    <text evidence="4">The sequence shown here is derived from an EMBL/GenBank/DDBJ whole genome shotgun (WGS) entry which is preliminary data.</text>
</comment>
<reference evidence="4" key="1">
    <citation type="submission" date="2021-01" db="EMBL/GenBank/DDBJ databases">
        <authorList>
            <consortium name="Genoscope - CEA"/>
            <person name="William W."/>
        </authorList>
    </citation>
    <scope>NUCLEOTIDE SEQUENCE</scope>
</reference>
<dbReference type="Proteomes" id="UP000683925">
    <property type="component" value="Unassembled WGS sequence"/>
</dbReference>
<evidence type="ECO:0000313" key="5">
    <source>
        <dbReference type="Proteomes" id="UP000683925"/>
    </source>
</evidence>
<dbReference type="NCBIfam" id="TIGR00231">
    <property type="entry name" value="small_GTP"/>
    <property type="match status" value="1"/>
</dbReference>
<dbReference type="PROSITE" id="PS51419">
    <property type="entry name" value="RAB"/>
    <property type="match status" value="1"/>
</dbReference>
<dbReference type="PROSITE" id="PS51421">
    <property type="entry name" value="RAS"/>
    <property type="match status" value="1"/>
</dbReference>
<accession>A0A8S1TB93</accession>
<organism evidence="4 5">
    <name type="scientific">Paramecium octaurelia</name>
    <dbReference type="NCBI Taxonomy" id="43137"/>
    <lineage>
        <taxon>Eukaryota</taxon>
        <taxon>Sar</taxon>
        <taxon>Alveolata</taxon>
        <taxon>Ciliophora</taxon>
        <taxon>Intramacronucleata</taxon>
        <taxon>Oligohymenophorea</taxon>
        <taxon>Peniculida</taxon>
        <taxon>Parameciidae</taxon>
        <taxon>Paramecium</taxon>
    </lineage>
</organism>
<evidence type="ECO:0008006" key="6">
    <source>
        <dbReference type="Google" id="ProtNLM"/>
    </source>
</evidence>
<dbReference type="GO" id="GO:0005525">
    <property type="term" value="F:GTP binding"/>
    <property type="evidence" value="ECO:0007669"/>
    <property type="project" value="UniProtKB-KW"/>
</dbReference>
<keyword evidence="3" id="KW-0342">GTP-binding</keyword>
<evidence type="ECO:0000256" key="1">
    <source>
        <dbReference type="ARBA" id="ARBA00006270"/>
    </source>
</evidence>
<evidence type="ECO:0000256" key="2">
    <source>
        <dbReference type="ARBA" id="ARBA00022741"/>
    </source>
</evidence>
<gene>
    <name evidence="4" type="ORF">POCTA_138.1.T0250076</name>
</gene>
<dbReference type="Pfam" id="PF00071">
    <property type="entry name" value="Ras"/>
    <property type="match status" value="1"/>
</dbReference>
<dbReference type="PANTHER" id="PTHR47977">
    <property type="entry name" value="RAS-RELATED PROTEIN RAB"/>
    <property type="match status" value="1"/>
</dbReference>
<evidence type="ECO:0000256" key="3">
    <source>
        <dbReference type="ARBA" id="ARBA00023134"/>
    </source>
</evidence>
<comment type="similarity">
    <text evidence="1">Belongs to the small GTPase superfamily. Rab family.</text>
</comment>
<keyword evidence="2" id="KW-0547">Nucleotide-binding</keyword>
<dbReference type="SMART" id="SM00175">
    <property type="entry name" value="RAB"/>
    <property type="match status" value="1"/>
</dbReference>
<dbReference type="PROSITE" id="PS51420">
    <property type="entry name" value="RHO"/>
    <property type="match status" value="1"/>
</dbReference>
<name>A0A8S1TB93_PAROT</name>
<dbReference type="OMA" id="RFGCCSN"/>
<dbReference type="InterPro" id="IPR050227">
    <property type="entry name" value="Rab"/>
</dbReference>
<dbReference type="CDD" id="cd00154">
    <property type="entry name" value="Rab"/>
    <property type="match status" value="1"/>
</dbReference>
<dbReference type="OrthoDB" id="5976022at2759"/>
<sequence length="183" mass="20773">MEAEIKFKFVLLGSSPVGKSSLLYRFHDNRFKEDLNPTIGVEFLMKSLELNKKAIQLQIWDPTGQQQFMTLIKSYLAGAHGCLIVYDVTNKQSFKEISIWLEQTKTYTNADIPIILVGTKSDLDGARKVTTKEGQKMAKTLGTLFIETSAKDGSNVQQVFLNLVEEALTRHEKQKKQEETKNQ</sequence>
<protein>
    <recommendedName>
        <fullName evidence="6">GTP-binding protein</fullName>
    </recommendedName>
</protein>